<dbReference type="Gene3D" id="3.40.1810.10">
    <property type="entry name" value="Transcription factor, MADS-box"/>
    <property type="match status" value="1"/>
</dbReference>
<name>A0AA38C6F3_TAXCH</name>
<dbReference type="InterPro" id="IPR002100">
    <property type="entry name" value="TF_MADSbox"/>
</dbReference>
<evidence type="ECO:0000313" key="8">
    <source>
        <dbReference type="Proteomes" id="UP000824469"/>
    </source>
</evidence>
<keyword evidence="4" id="KW-0804">Transcription</keyword>
<protein>
    <recommendedName>
        <fullName evidence="6">MADS-box domain-containing protein</fullName>
    </recommendedName>
</protein>
<dbReference type="GO" id="GO:0000981">
    <property type="term" value="F:DNA-binding transcription factor activity, RNA polymerase II-specific"/>
    <property type="evidence" value="ECO:0007669"/>
    <property type="project" value="TreeGrafter"/>
</dbReference>
<evidence type="ECO:0000256" key="1">
    <source>
        <dbReference type="ARBA" id="ARBA00004123"/>
    </source>
</evidence>
<dbReference type="GO" id="GO:0046983">
    <property type="term" value="F:protein dimerization activity"/>
    <property type="evidence" value="ECO:0007669"/>
    <property type="project" value="InterPro"/>
</dbReference>
<dbReference type="AlphaFoldDB" id="A0AA38C6F3"/>
<dbReference type="GO" id="GO:0000978">
    <property type="term" value="F:RNA polymerase II cis-regulatory region sequence-specific DNA binding"/>
    <property type="evidence" value="ECO:0007669"/>
    <property type="project" value="TreeGrafter"/>
</dbReference>
<dbReference type="SUPFAM" id="SSF55455">
    <property type="entry name" value="SRF-like"/>
    <property type="match status" value="1"/>
</dbReference>
<dbReference type="PRINTS" id="PR00404">
    <property type="entry name" value="MADSDOMAIN"/>
</dbReference>
<gene>
    <name evidence="7" type="ORF">KI387_034974</name>
</gene>
<keyword evidence="2" id="KW-0805">Transcription regulation</keyword>
<dbReference type="PROSITE" id="PS50066">
    <property type="entry name" value="MADS_BOX_2"/>
    <property type="match status" value="1"/>
</dbReference>
<dbReference type="InterPro" id="IPR036879">
    <property type="entry name" value="TF_MADSbox_sf"/>
</dbReference>
<evidence type="ECO:0000256" key="3">
    <source>
        <dbReference type="ARBA" id="ARBA00023125"/>
    </source>
</evidence>
<evidence type="ECO:0000256" key="5">
    <source>
        <dbReference type="ARBA" id="ARBA00023242"/>
    </source>
</evidence>
<dbReference type="Proteomes" id="UP000824469">
    <property type="component" value="Unassembled WGS sequence"/>
</dbReference>
<feature type="non-terminal residue" evidence="7">
    <location>
        <position position="295"/>
    </location>
</feature>
<comment type="caution">
    <text evidence="7">The sequence shown here is derived from an EMBL/GenBank/DDBJ whole genome shotgun (WGS) entry which is preliminary data.</text>
</comment>
<dbReference type="PANTHER" id="PTHR11945:SF776">
    <property type="entry name" value="AGAMOUS-LIKE 50-RELATED"/>
    <property type="match status" value="1"/>
</dbReference>
<evidence type="ECO:0000256" key="2">
    <source>
        <dbReference type="ARBA" id="ARBA00023015"/>
    </source>
</evidence>
<keyword evidence="3" id="KW-0238">DNA-binding</keyword>
<feature type="non-terminal residue" evidence="7">
    <location>
        <position position="1"/>
    </location>
</feature>
<dbReference type="PANTHER" id="PTHR11945">
    <property type="entry name" value="MADS BOX PROTEIN"/>
    <property type="match status" value="1"/>
</dbReference>
<dbReference type="Pfam" id="PF00319">
    <property type="entry name" value="SRF-TF"/>
    <property type="match status" value="1"/>
</dbReference>
<dbReference type="SMART" id="SM00432">
    <property type="entry name" value="MADS"/>
    <property type="match status" value="1"/>
</dbReference>
<feature type="domain" description="MADS-box" evidence="6">
    <location>
        <begin position="79"/>
        <end position="139"/>
    </location>
</feature>
<evidence type="ECO:0000256" key="4">
    <source>
        <dbReference type="ARBA" id="ARBA00023163"/>
    </source>
</evidence>
<sequence length="295" mass="34295">CPCQHNSVTMFHRVMQGSFSIFNIYSGDRNERCSWPPKFAVFAQHPKDISCGMKGSQVRISNSTMVRSSFHYCKGCKRMGKLKLPITRIENPNAMQVCFYKRKMCILKKASELSILCGAEIGIIVYSLVGKEFTFGNLDIDFVVEKYQKIPRQKKKQTEKLKKERNKQVDSWWKRDIYNLELNQLVEFVDALKIFKEMIIEVVQKKESKKFNEKHPNEMEAAQMAQVEDLDQEVCEAYLCTRSLGPDSETSTNNLIPRLHVKSTLLLSFFHHSLHPEPPIKLWEVRLKQTILLAK</sequence>
<dbReference type="EMBL" id="JAHRHJ020003813">
    <property type="protein sequence ID" value="KAH9290857.1"/>
    <property type="molecule type" value="Genomic_DNA"/>
</dbReference>
<accession>A0AA38C6F3</accession>
<comment type="subcellular location">
    <subcellularLocation>
        <location evidence="1">Nucleus</location>
    </subcellularLocation>
</comment>
<dbReference type="GO" id="GO:0005634">
    <property type="term" value="C:nucleus"/>
    <property type="evidence" value="ECO:0007669"/>
    <property type="project" value="UniProtKB-SubCell"/>
</dbReference>
<organism evidence="7 8">
    <name type="scientific">Taxus chinensis</name>
    <name type="common">Chinese yew</name>
    <name type="synonym">Taxus wallichiana var. chinensis</name>
    <dbReference type="NCBI Taxonomy" id="29808"/>
    <lineage>
        <taxon>Eukaryota</taxon>
        <taxon>Viridiplantae</taxon>
        <taxon>Streptophyta</taxon>
        <taxon>Embryophyta</taxon>
        <taxon>Tracheophyta</taxon>
        <taxon>Spermatophyta</taxon>
        <taxon>Pinopsida</taxon>
        <taxon>Pinidae</taxon>
        <taxon>Conifers II</taxon>
        <taxon>Cupressales</taxon>
        <taxon>Taxaceae</taxon>
        <taxon>Taxus</taxon>
    </lineage>
</organism>
<keyword evidence="5" id="KW-0539">Nucleus</keyword>
<evidence type="ECO:0000259" key="6">
    <source>
        <dbReference type="PROSITE" id="PS50066"/>
    </source>
</evidence>
<evidence type="ECO:0000313" key="7">
    <source>
        <dbReference type="EMBL" id="KAH9290857.1"/>
    </source>
</evidence>
<reference evidence="7 8" key="1">
    <citation type="journal article" date="2021" name="Nat. Plants">
        <title>The Taxus genome provides insights into paclitaxel biosynthesis.</title>
        <authorList>
            <person name="Xiong X."/>
            <person name="Gou J."/>
            <person name="Liao Q."/>
            <person name="Li Y."/>
            <person name="Zhou Q."/>
            <person name="Bi G."/>
            <person name="Li C."/>
            <person name="Du R."/>
            <person name="Wang X."/>
            <person name="Sun T."/>
            <person name="Guo L."/>
            <person name="Liang H."/>
            <person name="Lu P."/>
            <person name="Wu Y."/>
            <person name="Zhang Z."/>
            <person name="Ro D.K."/>
            <person name="Shang Y."/>
            <person name="Huang S."/>
            <person name="Yan J."/>
        </authorList>
    </citation>
    <scope>NUCLEOTIDE SEQUENCE [LARGE SCALE GENOMIC DNA]</scope>
    <source>
        <strain evidence="7">Ta-2019</strain>
    </source>
</reference>
<proteinExistence type="predicted"/>
<keyword evidence="8" id="KW-1185">Reference proteome</keyword>